<dbReference type="Proteomes" id="UP000647172">
    <property type="component" value="Unassembled WGS sequence"/>
</dbReference>
<keyword evidence="2" id="KW-0812">Transmembrane</keyword>
<feature type="transmembrane region" description="Helical" evidence="2">
    <location>
        <begin position="61"/>
        <end position="77"/>
    </location>
</feature>
<feature type="transmembrane region" description="Helical" evidence="2">
    <location>
        <begin position="578"/>
        <end position="601"/>
    </location>
</feature>
<feature type="transmembrane region" description="Helical" evidence="2">
    <location>
        <begin position="613"/>
        <end position="636"/>
    </location>
</feature>
<feature type="transmembrane region" description="Helical" evidence="2">
    <location>
        <begin position="545"/>
        <end position="566"/>
    </location>
</feature>
<feature type="transmembrane region" description="Helical" evidence="2">
    <location>
        <begin position="225"/>
        <end position="246"/>
    </location>
</feature>
<proteinExistence type="predicted"/>
<feature type="transmembrane region" description="Helical" evidence="2">
    <location>
        <begin position="305"/>
        <end position="328"/>
    </location>
</feature>
<feature type="transmembrane region" description="Helical" evidence="2">
    <location>
        <begin position="196"/>
        <end position="218"/>
    </location>
</feature>
<feature type="transmembrane region" description="Helical" evidence="2">
    <location>
        <begin position="252"/>
        <end position="274"/>
    </location>
</feature>
<feature type="transmembrane region" description="Helical" evidence="2">
    <location>
        <begin position="172"/>
        <end position="190"/>
    </location>
</feature>
<protein>
    <submittedName>
        <fullName evidence="3">Uncharacterized protein</fullName>
    </submittedName>
</protein>
<feature type="transmembrane region" description="Helical" evidence="2">
    <location>
        <begin position="367"/>
        <end position="387"/>
    </location>
</feature>
<evidence type="ECO:0000256" key="2">
    <source>
        <dbReference type="SAM" id="Phobius"/>
    </source>
</evidence>
<dbReference type="AlphaFoldDB" id="A0A919MSW9"/>
<feature type="transmembrane region" description="Helical" evidence="2">
    <location>
        <begin position="512"/>
        <end position="533"/>
    </location>
</feature>
<accession>A0A919MSW9</accession>
<feature type="transmembrane region" description="Helical" evidence="2">
    <location>
        <begin position="455"/>
        <end position="479"/>
    </location>
</feature>
<evidence type="ECO:0000256" key="1">
    <source>
        <dbReference type="SAM" id="MobiDB-lite"/>
    </source>
</evidence>
<feature type="transmembrane region" description="Helical" evidence="2">
    <location>
        <begin position="340"/>
        <end position="361"/>
    </location>
</feature>
<reference evidence="3" key="1">
    <citation type="submission" date="2021-01" db="EMBL/GenBank/DDBJ databases">
        <title>Whole genome shotgun sequence of Actinoplanes nipponensis NBRC 14063.</title>
        <authorList>
            <person name="Komaki H."/>
            <person name="Tamura T."/>
        </authorList>
    </citation>
    <scope>NUCLEOTIDE SEQUENCE</scope>
    <source>
        <strain evidence="3">NBRC 14063</strain>
    </source>
</reference>
<feature type="transmembrane region" description="Helical" evidence="2">
    <location>
        <begin position="129"/>
        <end position="152"/>
    </location>
</feature>
<feature type="transmembrane region" description="Helical" evidence="2">
    <location>
        <begin position="486"/>
        <end position="506"/>
    </location>
</feature>
<keyword evidence="2" id="KW-0472">Membrane</keyword>
<evidence type="ECO:0000313" key="4">
    <source>
        <dbReference type="Proteomes" id="UP000647172"/>
    </source>
</evidence>
<dbReference type="EMBL" id="BOMQ01000026">
    <property type="protein sequence ID" value="GIE48500.1"/>
    <property type="molecule type" value="Genomic_DNA"/>
</dbReference>
<gene>
    <name evidence="3" type="ORF">Ani05nite_20340</name>
</gene>
<sequence>MARSSRLQHSRVMTAGRTGVRVAVIVWILGFGMLALLSVARLGDDRLPGLFTFRSATVGDGLLLPVLAGTTVAAGRWRAGWSRSERRCLAVAAIAGLLAGAGTQVQWLLDPRPRLNWTLPAPHHFAIAGWYHAVFLTLASGFFLSAGTGLWLRLRHEARSTPGPAIRRVRSVAVLGVLVPVSAFVALLAQDNGATLGQAGGLAAAALLVVVAATGAAAGPRVVPVMAVAAGLAILPTISLACLLTPRPTVTPLTVVPAVVAGLAGASATAVLRIGARWEHVVVASCAALAAAGPVYLAATLERLPALPALLACALSSVMATLEVSLFARLLTGSRPAGRWLLAGPGTVAPIVVVGMAGRYLHQEADLAAAWGNIAVALSGLLLLAVAARGVRMHFAAVISAEEADAPRSHLSATKWQAYLAIVTAYAAALLASISLVIGTTAGGHWSDGRIADPVLLTVLVVVLAALITVLLVAGAVVAPTARPGLATLCCALWCGVMFWCLRAGFSGWRQAGFAVLVALVAGAFLTESVLSNTGHLHDQGVDRATRVVALAVGVCAGATTTWMAGPALQSAGGVVTVGYALLHLAVAAAATVALPFLAAGCLPGARPARTQVIGLPLAGLLQDGFVVLVLVISVAGCPTSSSPTSTISAPPGERPSRTSRCCPPHTCG</sequence>
<feature type="transmembrane region" description="Helical" evidence="2">
    <location>
        <begin position="281"/>
        <end position="299"/>
    </location>
</feature>
<organism evidence="3 4">
    <name type="scientific">Actinoplanes nipponensis</name>
    <dbReference type="NCBI Taxonomy" id="135950"/>
    <lineage>
        <taxon>Bacteria</taxon>
        <taxon>Bacillati</taxon>
        <taxon>Actinomycetota</taxon>
        <taxon>Actinomycetes</taxon>
        <taxon>Micromonosporales</taxon>
        <taxon>Micromonosporaceae</taxon>
        <taxon>Actinoplanes</taxon>
    </lineage>
</organism>
<name>A0A919MSW9_9ACTN</name>
<feature type="region of interest" description="Disordered" evidence="1">
    <location>
        <begin position="640"/>
        <end position="669"/>
    </location>
</feature>
<feature type="transmembrane region" description="Helical" evidence="2">
    <location>
        <begin position="20"/>
        <end position="41"/>
    </location>
</feature>
<comment type="caution">
    <text evidence="3">The sequence shown here is derived from an EMBL/GenBank/DDBJ whole genome shotgun (WGS) entry which is preliminary data.</text>
</comment>
<evidence type="ECO:0000313" key="3">
    <source>
        <dbReference type="EMBL" id="GIE48500.1"/>
    </source>
</evidence>
<keyword evidence="2" id="KW-1133">Transmembrane helix</keyword>
<feature type="transmembrane region" description="Helical" evidence="2">
    <location>
        <begin position="89"/>
        <end position="109"/>
    </location>
</feature>
<feature type="transmembrane region" description="Helical" evidence="2">
    <location>
        <begin position="418"/>
        <end position="443"/>
    </location>
</feature>
<feature type="compositionally biased region" description="Low complexity" evidence="1">
    <location>
        <begin position="640"/>
        <end position="652"/>
    </location>
</feature>
<keyword evidence="4" id="KW-1185">Reference proteome</keyword>